<feature type="domain" description="RNA helicase aquarius beta-barrel" evidence="7">
    <location>
        <begin position="505"/>
        <end position="669"/>
    </location>
</feature>
<feature type="compositionally biased region" description="Low complexity" evidence="3">
    <location>
        <begin position="9"/>
        <end position="20"/>
    </location>
</feature>
<dbReference type="InterPro" id="IPR041677">
    <property type="entry name" value="DNA2/NAM7_AAA_11"/>
</dbReference>
<dbReference type="Proteomes" id="UP001583172">
    <property type="component" value="Unassembled WGS sequence"/>
</dbReference>
<dbReference type="Pfam" id="PF13086">
    <property type="entry name" value="AAA_11"/>
    <property type="match status" value="1"/>
</dbReference>
<evidence type="ECO:0000259" key="8">
    <source>
        <dbReference type="Pfam" id="PF21144"/>
    </source>
</evidence>
<dbReference type="Pfam" id="PF21143">
    <property type="entry name" value="Aquarius_N_2nd"/>
    <property type="match status" value="1"/>
</dbReference>
<dbReference type="PANTHER" id="PTHR10887">
    <property type="entry name" value="DNA2/NAM7 HELICASE FAMILY"/>
    <property type="match status" value="1"/>
</dbReference>
<evidence type="ECO:0000259" key="6">
    <source>
        <dbReference type="Pfam" id="PF16399"/>
    </source>
</evidence>
<evidence type="ECO:0000259" key="4">
    <source>
        <dbReference type="Pfam" id="PF13086"/>
    </source>
</evidence>
<dbReference type="EMBL" id="JAZGSY010000438">
    <property type="protein sequence ID" value="KAL1836269.1"/>
    <property type="molecule type" value="Genomic_DNA"/>
</dbReference>
<dbReference type="InterPro" id="IPR027417">
    <property type="entry name" value="P-loop_NTPase"/>
</dbReference>
<dbReference type="PIRSF" id="PIRSF038901">
    <property type="entry name" value="AQR_cwf11"/>
    <property type="match status" value="1"/>
</dbReference>
<name>A0ABR3V3B7_HUMIN</name>
<dbReference type="Pfam" id="PF13087">
    <property type="entry name" value="AAA_12"/>
    <property type="match status" value="1"/>
</dbReference>
<feature type="domain" description="DNA2/NAM7 helicase-like C-terminal" evidence="5">
    <location>
        <begin position="1129"/>
        <end position="1321"/>
    </location>
</feature>
<evidence type="ECO:0000313" key="10">
    <source>
        <dbReference type="Proteomes" id="UP001583172"/>
    </source>
</evidence>
<dbReference type="InterPro" id="IPR032174">
    <property type="entry name" value="Aquarius_N"/>
</dbReference>
<feature type="domain" description="DNA2/NAM7 helicase helicase" evidence="4">
    <location>
        <begin position="831"/>
        <end position="1118"/>
    </location>
</feature>
<evidence type="ECO:0000256" key="3">
    <source>
        <dbReference type="SAM" id="MobiDB-lite"/>
    </source>
</evidence>
<dbReference type="CDD" id="cd18808">
    <property type="entry name" value="SF1_C_Upf1"/>
    <property type="match status" value="1"/>
</dbReference>
<dbReference type="InterPro" id="IPR048967">
    <property type="entry name" value="Aquarius_insert"/>
</dbReference>
<dbReference type="Pfam" id="PF21144">
    <property type="entry name" value="Aquarius_N_3rd"/>
    <property type="match status" value="1"/>
</dbReference>
<feature type="region of interest" description="Disordered" evidence="3">
    <location>
        <begin position="1421"/>
        <end position="1465"/>
    </location>
</feature>
<feature type="region of interest" description="Disordered" evidence="3">
    <location>
        <begin position="1355"/>
        <end position="1376"/>
    </location>
</feature>
<gene>
    <name evidence="9" type="ORF">VTJ49DRAFT_5377</name>
</gene>
<evidence type="ECO:0000259" key="5">
    <source>
        <dbReference type="Pfam" id="PF13087"/>
    </source>
</evidence>
<keyword evidence="2" id="KW-0507">mRNA processing</keyword>
<feature type="region of interest" description="Disordered" evidence="3">
    <location>
        <begin position="745"/>
        <end position="785"/>
    </location>
</feature>
<organism evidence="9 10">
    <name type="scientific">Humicola insolens</name>
    <name type="common">Soft-rot fungus</name>
    <dbReference type="NCBI Taxonomy" id="85995"/>
    <lineage>
        <taxon>Eukaryota</taxon>
        <taxon>Fungi</taxon>
        <taxon>Dikarya</taxon>
        <taxon>Ascomycota</taxon>
        <taxon>Pezizomycotina</taxon>
        <taxon>Sordariomycetes</taxon>
        <taxon>Sordariomycetidae</taxon>
        <taxon>Sordariales</taxon>
        <taxon>Chaetomiaceae</taxon>
        <taxon>Mycothermus</taxon>
    </lineage>
</organism>
<feature type="compositionally biased region" description="Acidic residues" evidence="3">
    <location>
        <begin position="1441"/>
        <end position="1452"/>
    </location>
</feature>
<comment type="similarity">
    <text evidence="2">Belongs to the CWF11 family.</text>
</comment>
<comment type="caution">
    <text evidence="9">The sequence shown here is derived from an EMBL/GenBank/DDBJ whole genome shotgun (WGS) entry which is preliminary data.</text>
</comment>
<comment type="subcellular location">
    <subcellularLocation>
        <location evidence="2">Nucleus</location>
    </subcellularLocation>
</comment>
<protein>
    <recommendedName>
        <fullName evidence="2">Pre-mRNA-splicing factor</fullName>
    </recommendedName>
</protein>
<keyword evidence="10" id="KW-1185">Reference proteome</keyword>
<dbReference type="PANTHER" id="PTHR10887:SF5">
    <property type="entry name" value="RNA HELICASE AQUARIUS"/>
    <property type="match status" value="1"/>
</dbReference>
<dbReference type="Pfam" id="PF16399">
    <property type="entry name" value="Aquarius_N_1st"/>
    <property type="match status" value="1"/>
</dbReference>
<keyword evidence="1" id="KW-0378">Hydrolase</keyword>
<evidence type="ECO:0000256" key="2">
    <source>
        <dbReference type="PIRNR" id="PIRNR038901"/>
    </source>
</evidence>
<feature type="compositionally biased region" description="Basic and acidic residues" evidence="3">
    <location>
        <begin position="761"/>
        <end position="771"/>
    </location>
</feature>
<dbReference type="SUPFAM" id="SSF52540">
    <property type="entry name" value="P-loop containing nucleoside triphosphate hydrolases"/>
    <property type="match status" value="1"/>
</dbReference>
<dbReference type="InterPro" id="IPR041679">
    <property type="entry name" value="DNA2/NAM7-like_C"/>
</dbReference>
<evidence type="ECO:0000259" key="7">
    <source>
        <dbReference type="Pfam" id="PF21143"/>
    </source>
</evidence>
<dbReference type="CDD" id="cd17935">
    <property type="entry name" value="EEXXQc_AQR"/>
    <property type="match status" value="1"/>
</dbReference>
<proteinExistence type="inferred from homology"/>
<feature type="domain" description="RNA helicase aquarius insertion" evidence="8">
    <location>
        <begin position="717"/>
        <end position="810"/>
    </location>
</feature>
<comment type="function">
    <text evidence="2">Involved in mRNA splicing where it associates with cdc5 and the other cwf proteins as part of the spliceosome.</text>
</comment>
<keyword evidence="1" id="KW-0547">Nucleotide-binding</keyword>
<dbReference type="InterPro" id="IPR047187">
    <property type="entry name" value="SF1_C_Upf1"/>
</dbReference>
<keyword evidence="1" id="KW-0067">ATP-binding</keyword>
<keyword evidence="1" id="KW-0347">Helicase</keyword>
<feature type="compositionally biased region" description="Acidic residues" evidence="3">
    <location>
        <begin position="1422"/>
        <end position="1432"/>
    </location>
</feature>
<dbReference type="InterPro" id="IPR026300">
    <property type="entry name" value="CWF11_fam"/>
</dbReference>
<dbReference type="Gene3D" id="3.40.50.300">
    <property type="entry name" value="P-loop containing nucleotide triphosphate hydrolases"/>
    <property type="match status" value="2"/>
</dbReference>
<feature type="region of interest" description="Disordered" evidence="3">
    <location>
        <begin position="1"/>
        <end position="30"/>
    </location>
</feature>
<comment type="subunit">
    <text evidence="2">Belongs to the 40S cdc5-associated complex (or cwf complex), a spliceosome sub-complex reminiscent of a late-stage spliceosome.</text>
</comment>
<reference evidence="9 10" key="1">
    <citation type="journal article" date="2024" name="Commun. Biol.">
        <title>Comparative genomic analysis of thermophilic fungi reveals convergent evolutionary adaptations and gene losses.</title>
        <authorList>
            <person name="Steindorff A.S."/>
            <person name="Aguilar-Pontes M.V."/>
            <person name="Robinson A.J."/>
            <person name="Andreopoulos B."/>
            <person name="LaButti K."/>
            <person name="Kuo A."/>
            <person name="Mondo S."/>
            <person name="Riley R."/>
            <person name="Otillar R."/>
            <person name="Haridas S."/>
            <person name="Lipzen A."/>
            <person name="Grimwood J."/>
            <person name="Schmutz J."/>
            <person name="Clum A."/>
            <person name="Reid I.D."/>
            <person name="Moisan M.C."/>
            <person name="Butler G."/>
            <person name="Nguyen T.T.M."/>
            <person name="Dewar K."/>
            <person name="Conant G."/>
            <person name="Drula E."/>
            <person name="Henrissat B."/>
            <person name="Hansel C."/>
            <person name="Singer S."/>
            <person name="Hutchinson M.I."/>
            <person name="de Vries R.P."/>
            <person name="Natvig D.O."/>
            <person name="Powell A.J."/>
            <person name="Tsang A."/>
            <person name="Grigoriev I.V."/>
        </authorList>
    </citation>
    <scope>NUCLEOTIDE SEQUENCE [LARGE SCALE GENOMIC DNA]</scope>
    <source>
        <strain evidence="9 10">CBS 620.91</strain>
    </source>
</reference>
<sequence>MPPAKRVKSSAASKSKTAASERPTVEDLEGENEFATLARQHWLKNPKQADQSSEQPKVKVKNDVLKREIWDTLEKENFPLKSLLVLEGLQALESYLWPGYGEDSSNYHVLLMILLVNAKRRERLGTWDIFADRPSDFSDFFRRALSMTLDSSLSWTIRTHVLHFIIHAFQSLDYIIVRKQCTPLVSISIWHGLSTEEKRDAILESNPYLKKAWRAAAKRYDSADDATKARLRFERAWLYSLVLDFLALIYAGNAKQEHVLYCERFIEFLTDLQSQLPTRRYVNTLLQDLHILPAITLSPVYNDEANSLLRELVALFSHYTHFAVDDHTGQQLTKDEAYDRHCITLAKLQRTALKHFKDKLTVLALSNYGSIDKRSGLEGLLEPLTDEELGQLTALLGLRTTFPDSAKVPVDRRFLLEVLLSTFERRKTFQEAARDLSVLPTEETLFDAGLRRTDQYDGSRPVALPKLNLQYLSVGDFLWRSLVLYRCESFYAIGQDIEDALVRIKPETNRAGVTGFSGFSRMALPIQKPPILEVVPPLVGDDRPSLVRAEITIDLRKLAPHIRKEWESLRPDDVIFLLAVDAVKPKPTTNGGAPLSEAEKLWLVAVRAAEIIQVLDDRGQPVRDAQAYFDGHNRGSSRKFQIRLDAAAYKADSESKRDVYDKINLVLRRSGRENNFKPVLESIRDLTLSQVPLAPWLHDVFLGYGDPAGATYKNLPNRVSKVDYRDTFLDWQHLIESLQGKIIEPSDDASGSFGPPYVLETIEKPPPEDAGSKPSKKRRREGEPSLIAEIETVHVSTYKPPNNGPYPIDAPKLNKIRFTPMQIEAIISGTQPGLTIIVGPPGTGKTDVATQIINNIYHNFPEQKTLLIAHSNQALNQLFAKIVALDIDERHLLRLGHGEEELETEGSFSKHGRVESFLENRQRFLYEVSRLAASMGAPGAHGNSAETAGYFNSVYVEPAWARFQDAVKAAEVGPEEIVKAFPFHAYFADAPQPLFPADADREAVLEIAHGCYRHISKIFSELADILPFEILRRDKDKANYLLTTEARIIAMTSTHAAMKRGEIASLGFHYDNVIMEEAAQLTEIENFIPLAMQKSKDGKSGLQRVVLCGDHYQNSPIIQGLAFRHFANLEQSLFSRLVRLGAPTITLDQQGRARPSIADLYRWRYPNLGDLPHTQTDPEFLTANAGFRYEYQFINVPDYKGRGESEPSPHFIQNLGEAEYAVALYQYMRLLGYPANKISILATYAGQRALIKDVLAHRCARNPIFGLPRIVATVDKYQGEQNDYIILSLTRTSRVGYLRDIRRMTVALSRARLGLYVLGRREVFESCYELREAFDLLLRRPDKLVLVTGELWPTQRPLLPPQTEDGGEGGGGGDEKAVVQVASPNEAVMEGVEHLGQYVFEMTNARLRQLREERGLEGEVVVVEEPEREEEVVGYGRGEDGDGEEGEGEDEGPGSKVEGFEVEED</sequence>
<keyword evidence="2" id="KW-0539">Nucleus</keyword>
<keyword evidence="2" id="KW-0508">mRNA splicing</keyword>
<feature type="domain" description="RNA helicase aquarius N-terminal" evidence="6">
    <location>
        <begin position="34"/>
        <end position="427"/>
    </location>
</feature>
<evidence type="ECO:0000313" key="9">
    <source>
        <dbReference type="EMBL" id="KAL1836269.1"/>
    </source>
</evidence>
<dbReference type="InterPro" id="IPR045055">
    <property type="entry name" value="DNA2/NAM7-like"/>
</dbReference>
<accession>A0ABR3V3B7</accession>
<dbReference type="InterPro" id="IPR048966">
    <property type="entry name" value="Aquarius_b-barrel"/>
</dbReference>
<evidence type="ECO:0000256" key="1">
    <source>
        <dbReference type="ARBA" id="ARBA00022806"/>
    </source>
</evidence>